<keyword evidence="12" id="KW-1133">Transmembrane helix</keyword>
<dbReference type="GO" id="GO:0016887">
    <property type="term" value="F:ATP hydrolysis activity"/>
    <property type="evidence" value="ECO:0007669"/>
    <property type="project" value="InterPro"/>
</dbReference>
<feature type="transmembrane region" description="Helical" evidence="12">
    <location>
        <begin position="185"/>
        <end position="203"/>
    </location>
</feature>
<proteinExistence type="inferred from homology"/>
<dbReference type="AlphaFoldDB" id="A0A9X1JXN5"/>
<keyword evidence="12" id="KW-0812">Transmembrane</keyword>
<feature type="transmembrane region" description="Helical" evidence="12">
    <location>
        <begin position="158"/>
        <end position="179"/>
    </location>
</feature>
<dbReference type="NCBIfam" id="TIGR01511">
    <property type="entry name" value="ATPase-IB1_Cu"/>
    <property type="match status" value="1"/>
</dbReference>
<keyword evidence="15" id="KW-1185">Reference proteome</keyword>
<evidence type="ECO:0000256" key="8">
    <source>
        <dbReference type="ARBA" id="ARBA00022840"/>
    </source>
</evidence>
<protein>
    <submittedName>
        <fullName evidence="14">Cadmium-translocating P-type ATPase</fullName>
    </submittedName>
</protein>
<dbReference type="InterPro" id="IPR059000">
    <property type="entry name" value="ATPase_P-type_domA"/>
</dbReference>
<comment type="subcellular location">
    <subcellularLocation>
        <location evidence="1">Cell membrane</location>
        <topology evidence="1">Multi-pass membrane protein</topology>
    </subcellularLocation>
</comment>
<dbReference type="GO" id="GO:0005524">
    <property type="term" value="F:ATP binding"/>
    <property type="evidence" value="ECO:0007669"/>
    <property type="project" value="UniProtKB-UniRule"/>
</dbReference>
<dbReference type="Pfam" id="PF00702">
    <property type="entry name" value="Hydrolase"/>
    <property type="match status" value="1"/>
</dbReference>
<dbReference type="Proteomes" id="UP001138661">
    <property type="component" value="Unassembled WGS sequence"/>
</dbReference>
<keyword evidence="3" id="KW-0813">Transport</keyword>
<dbReference type="NCBIfam" id="TIGR01525">
    <property type="entry name" value="ATPase-IB_hvy"/>
    <property type="match status" value="1"/>
</dbReference>
<evidence type="ECO:0000256" key="5">
    <source>
        <dbReference type="ARBA" id="ARBA00022553"/>
    </source>
</evidence>
<keyword evidence="9" id="KW-0460">Magnesium</keyword>
<evidence type="ECO:0000256" key="12">
    <source>
        <dbReference type="RuleBase" id="RU362081"/>
    </source>
</evidence>
<feature type="transmembrane region" description="Helical" evidence="12">
    <location>
        <begin position="676"/>
        <end position="694"/>
    </location>
</feature>
<evidence type="ECO:0000256" key="2">
    <source>
        <dbReference type="ARBA" id="ARBA00006024"/>
    </source>
</evidence>
<gene>
    <name evidence="14" type="primary">cadA</name>
    <name evidence="14" type="ORF">KX928_06640</name>
</gene>
<feature type="transmembrane region" description="Helical" evidence="12">
    <location>
        <begin position="92"/>
        <end position="112"/>
    </location>
</feature>
<dbReference type="CDD" id="cd00371">
    <property type="entry name" value="HMA"/>
    <property type="match status" value="1"/>
</dbReference>
<name>A0A9X1JXN5_9RHOB</name>
<sequence>MTQVATTDSLTCTLEGATCAGCIAKIEALLNRQNGVILARGNASLKRIRLVWDPALQSPESLIRMIGDAGYKAYPFLAGTAAPKEPMLLPHLGVAAFCMMNIMVLSFSVWTGHATDMGPGSVQFMHWISAALATPVVLYSASVFYLPSLRALKKTAMTMDTPISLAIMITYAASLAEVLRGAPHVYFDAVVSLVFFLLIGRVLERSLKRRSDDAAANLRQLMNTRAQRQTAAGTLEDIDANALARGDVVVVETGERVPADAVLMSDTSQIDESIITGETLPRTLSRHDAIVAGSIVYAGPAVMRVTHVGDDAQIGQITRMIDIASTHKSRSQLLADQFAAGYIPIVLIGGLAGFALWYLLLGASFADAVMVAVAVLVVTCPCAAGLATPAVSSRAVNHLMKIGIVVKSGDALERLGDATSVISDKTGTLSTPLPVLVDTRHTLELHQASRLAAASRHPLAAALCQDRNAQPLDGLVEVPGHGMKAPDGSRLGSAGFVGASGKAVDGPALWFRSAEGKTTRFDFSEAPRPETEGFLIGLRDLDIPVCLLSGDTPRSVRKFARQIGVPEWRGGAQPQDKLDVLRAAKASGDKPIMFGDGINDAPALSAAHVSVSFASATQVAQVAADVVLTRPAPDLLPVAIRIARKSRALILQNLRFSATYNVVTVPLALAGYLSPMIAAILMSTSSIIVLANGLRLKVPE</sequence>
<keyword evidence="11" id="KW-0406">Ion transport</keyword>
<keyword evidence="6 12" id="KW-0479">Metal-binding</keyword>
<evidence type="ECO:0000256" key="11">
    <source>
        <dbReference type="ARBA" id="ARBA00023065"/>
    </source>
</evidence>
<dbReference type="PANTHER" id="PTHR43520">
    <property type="entry name" value="ATP7, ISOFORM B"/>
    <property type="match status" value="1"/>
</dbReference>
<feature type="transmembrane region" description="Helical" evidence="12">
    <location>
        <begin position="124"/>
        <end position="146"/>
    </location>
</feature>
<dbReference type="InterPro" id="IPR006121">
    <property type="entry name" value="HMA_dom"/>
</dbReference>
<evidence type="ECO:0000313" key="15">
    <source>
        <dbReference type="Proteomes" id="UP001138661"/>
    </source>
</evidence>
<evidence type="ECO:0000256" key="1">
    <source>
        <dbReference type="ARBA" id="ARBA00004651"/>
    </source>
</evidence>
<feature type="domain" description="HMA" evidence="13">
    <location>
        <begin position="8"/>
        <end position="74"/>
    </location>
</feature>
<keyword evidence="5" id="KW-0597">Phosphoprotein</keyword>
<reference evidence="14" key="1">
    <citation type="submission" date="2021-07" db="EMBL/GenBank/DDBJ databases">
        <title>Roseobacter insulae sp. nov., isolated from a tidal flat.</title>
        <authorList>
            <person name="Park S."/>
            <person name="Yoon J.-H."/>
        </authorList>
    </citation>
    <scope>NUCLEOTIDE SEQUENCE</scope>
    <source>
        <strain evidence="14">YSTF-M11</strain>
    </source>
</reference>
<dbReference type="EMBL" id="JAHXDN010000002">
    <property type="protein sequence ID" value="MBW4707460.1"/>
    <property type="molecule type" value="Genomic_DNA"/>
</dbReference>
<organism evidence="14 15">
    <name type="scientific">Roseobacter insulae</name>
    <dbReference type="NCBI Taxonomy" id="2859783"/>
    <lineage>
        <taxon>Bacteria</taxon>
        <taxon>Pseudomonadati</taxon>
        <taxon>Pseudomonadota</taxon>
        <taxon>Alphaproteobacteria</taxon>
        <taxon>Rhodobacterales</taxon>
        <taxon>Roseobacteraceae</taxon>
        <taxon>Roseobacter</taxon>
    </lineage>
</organism>
<evidence type="ECO:0000256" key="3">
    <source>
        <dbReference type="ARBA" id="ARBA00022448"/>
    </source>
</evidence>
<evidence type="ECO:0000256" key="6">
    <source>
        <dbReference type="ARBA" id="ARBA00022723"/>
    </source>
</evidence>
<keyword evidence="12" id="KW-0472">Membrane</keyword>
<evidence type="ECO:0000256" key="4">
    <source>
        <dbReference type="ARBA" id="ARBA00022475"/>
    </source>
</evidence>
<keyword evidence="8 12" id="KW-0067">ATP-binding</keyword>
<evidence type="ECO:0000259" key="13">
    <source>
        <dbReference type="PROSITE" id="PS50846"/>
    </source>
</evidence>
<keyword evidence="4 12" id="KW-1003">Cell membrane</keyword>
<comment type="caution">
    <text evidence="14">The sequence shown here is derived from an EMBL/GenBank/DDBJ whole genome shotgun (WGS) entry which is preliminary data.</text>
</comment>
<keyword evidence="7 12" id="KW-0547">Nucleotide-binding</keyword>
<evidence type="ECO:0000256" key="7">
    <source>
        <dbReference type="ARBA" id="ARBA00022741"/>
    </source>
</evidence>
<dbReference type="RefSeq" id="WP_219500342.1">
    <property type="nucleotide sequence ID" value="NZ_JAHXDN010000002.1"/>
</dbReference>
<evidence type="ECO:0000256" key="10">
    <source>
        <dbReference type="ARBA" id="ARBA00022967"/>
    </source>
</evidence>
<feature type="transmembrane region" description="Helical" evidence="12">
    <location>
        <begin position="365"/>
        <end position="391"/>
    </location>
</feature>
<accession>A0A9X1JXN5</accession>
<dbReference type="PROSITE" id="PS50846">
    <property type="entry name" value="HMA_2"/>
    <property type="match status" value="1"/>
</dbReference>
<dbReference type="GO" id="GO:0043682">
    <property type="term" value="F:P-type divalent copper transporter activity"/>
    <property type="evidence" value="ECO:0007669"/>
    <property type="project" value="TreeGrafter"/>
</dbReference>
<dbReference type="GO" id="GO:0005886">
    <property type="term" value="C:plasma membrane"/>
    <property type="evidence" value="ECO:0007669"/>
    <property type="project" value="UniProtKB-SubCell"/>
</dbReference>
<dbReference type="GO" id="GO:0005507">
    <property type="term" value="F:copper ion binding"/>
    <property type="evidence" value="ECO:0007669"/>
    <property type="project" value="TreeGrafter"/>
</dbReference>
<dbReference type="InterPro" id="IPR027256">
    <property type="entry name" value="P-typ_ATPase_IB"/>
</dbReference>
<evidence type="ECO:0000256" key="9">
    <source>
        <dbReference type="ARBA" id="ARBA00022842"/>
    </source>
</evidence>
<dbReference type="NCBIfam" id="TIGR01512">
    <property type="entry name" value="ATPase-IB2_Cd"/>
    <property type="match status" value="1"/>
</dbReference>
<keyword evidence="10" id="KW-1278">Translocase</keyword>
<dbReference type="PANTHER" id="PTHR43520:SF5">
    <property type="entry name" value="CATION-TRANSPORTING P-TYPE ATPASE-RELATED"/>
    <property type="match status" value="1"/>
</dbReference>
<dbReference type="InterPro" id="IPR001757">
    <property type="entry name" value="P_typ_ATPase"/>
</dbReference>
<dbReference type="NCBIfam" id="TIGR01494">
    <property type="entry name" value="ATPase_P-type"/>
    <property type="match status" value="2"/>
</dbReference>
<dbReference type="GO" id="GO:0055070">
    <property type="term" value="P:copper ion homeostasis"/>
    <property type="evidence" value="ECO:0007669"/>
    <property type="project" value="TreeGrafter"/>
</dbReference>
<feature type="transmembrane region" description="Helical" evidence="12">
    <location>
        <begin position="338"/>
        <end position="359"/>
    </location>
</feature>
<comment type="similarity">
    <text evidence="2 12">Belongs to the cation transport ATPase (P-type) (TC 3.A.3) family. Type IB subfamily.</text>
</comment>
<evidence type="ECO:0000313" key="14">
    <source>
        <dbReference type="EMBL" id="MBW4707460.1"/>
    </source>
</evidence>
<dbReference type="Pfam" id="PF00122">
    <property type="entry name" value="E1-E2_ATPase"/>
    <property type="match status" value="1"/>
</dbReference>